<dbReference type="FunFam" id="3.90.190.10:FF:000084">
    <property type="entry name" value="Tyrosine phospatase-like protein"/>
    <property type="match status" value="1"/>
</dbReference>
<keyword evidence="3" id="KW-1185">Reference proteome</keyword>
<dbReference type="Proteomes" id="UP000189513">
    <property type="component" value="Unassembled WGS sequence"/>
</dbReference>
<dbReference type="PANTHER" id="PTHR31126">
    <property type="entry name" value="TYROSINE-PROTEIN PHOSPHATASE"/>
    <property type="match status" value="1"/>
</dbReference>
<dbReference type="InterPro" id="IPR029021">
    <property type="entry name" value="Prot-tyrosine_phosphatase-like"/>
</dbReference>
<protein>
    <submittedName>
        <fullName evidence="1">CYFA0S36e00496g1_1</fullName>
    </submittedName>
    <submittedName>
        <fullName evidence="2">Putative tyrosine-protein phosphatase OCA6</fullName>
    </submittedName>
</protein>
<dbReference type="CDD" id="cd17663">
    <property type="entry name" value="PFA-DSP_Oca6"/>
    <property type="match status" value="1"/>
</dbReference>
<evidence type="ECO:0000313" key="1">
    <source>
        <dbReference type="EMBL" id="CDR47694.1"/>
    </source>
</evidence>
<dbReference type="OrthoDB" id="6375174at2759"/>
<evidence type="ECO:0000313" key="2">
    <source>
        <dbReference type="EMBL" id="ONH65202.1"/>
    </source>
</evidence>
<sequence>MSFEPLVPPLRFSALQPGLFRGSYPRAINFRFLKRLQLKTIVSLTPDPITPETDEALYQFAQEEGITLIHIECSKEGGGKRKKRDVPIDYGVVVKALEIMIDVDHTPMYVHCLNGGQVSSLVIACLRKVSFWSSVSIFTEFLTFTNSINLQDRTFVEGFHAEIGLPRNKASWIWSGLSKDVVGNHPTLKFVNSNEQKYSGF</sequence>
<dbReference type="SUPFAM" id="SSF52799">
    <property type="entry name" value="(Phosphotyrosine protein) phosphatases II"/>
    <property type="match status" value="1"/>
</dbReference>
<dbReference type="STRING" id="36022.A0A061BKW2"/>
<dbReference type="GO" id="GO:0016791">
    <property type="term" value="F:phosphatase activity"/>
    <property type="evidence" value="ECO:0007669"/>
    <property type="project" value="TreeGrafter"/>
</dbReference>
<reference evidence="1" key="1">
    <citation type="journal article" date="2014" name="Genome Announc.">
        <title>Genome sequence of the yeast Cyberlindnera fabianii (Hansenula fabianii).</title>
        <authorList>
            <person name="Freel K.C."/>
            <person name="Sarilar V."/>
            <person name="Neuveglise C."/>
            <person name="Devillers H."/>
            <person name="Friedrich A."/>
            <person name="Schacherer J."/>
        </authorList>
    </citation>
    <scope>NUCLEOTIDE SEQUENCE</scope>
    <source>
        <strain evidence="1">YJS4271</strain>
    </source>
</reference>
<dbReference type="PANTHER" id="PTHR31126:SF14">
    <property type="entry name" value="TYROSINE-PROTEIN PHOSPHATASE OCA6-RELATED"/>
    <property type="match status" value="1"/>
</dbReference>
<dbReference type="EMBL" id="MPUK01000013">
    <property type="protein sequence ID" value="ONH65202.1"/>
    <property type="molecule type" value="Genomic_DNA"/>
</dbReference>
<dbReference type="VEuPathDB" id="FungiDB:BON22_5027"/>
<dbReference type="OMA" id="HYPCYIH"/>
<gene>
    <name evidence="2" type="ORF">BON22_5027</name>
    <name evidence="1" type="ORF">CYFA0S_36e00496g</name>
</gene>
<accession>A0A061BKW2</accession>
<proteinExistence type="predicted"/>
<dbReference type="Pfam" id="PF03162">
    <property type="entry name" value="Y_phosphatase2"/>
    <property type="match status" value="1"/>
</dbReference>
<name>A0A061BKW2_CYBFA</name>
<dbReference type="Gene3D" id="3.90.190.10">
    <property type="entry name" value="Protein tyrosine phosphatase superfamily"/>
    <property type="match status" value="1"/>
</dbReference>
<dbReference type="AlphaFoldDB" id="A0A061BKW2"/>
<organism evidence="1">
    <name type="scientific">Cyberlindnera fabianii</name>
    <name type="common">Yeast</name>
    <name type="synonym">Hansenula fabianii</name>
    <dbReference type="NCBI Taxonomy" id="36022"/>
    <lineage>
        <taxon>Eukaryota</taxon>
        <taxon>Fungi</taxon>
        <taxon>Dikarya</taxon>
        <taxon>Ascomycota</taxon>
        <taxon>Saccharomycotina</taxon>
        <taxon>Saccharomycetes</taxon>
        <taxon>Phaffomycetales</taxon>
        <taxon>Phaffomycetaceae</taxon>
        <taxon>Cyberlindnera</taxon>
    </lineage>
</organism>
<dbReference type="InterPro" id="IPR004861">
    <property type="entry name" value="Siw14-like"/>
</dbReference>
<dbReference type="EMBL" id="LK052921">
    <property type="protein sequence ID" value="CDR47694.1"/>
    <property type="molecule type" value="Genomic_DNA"/>
</dbReference>
<evidence type="ECO:0000313" key="3">
    <source>
        <dbReference type="Proteomes" id="UP000189513"/>
    </source>
</evidence>
<reference evidence="3" key="2">
    <citation type="journal article" date="2017" name="Genome Announc.">
        <title>Genome sequences of Cyberlindnera fabianii 65, Pichia kudriavzevii 129, and Saccharomyces cerevisiae 131 isolated from fermented masau fruits in Zimbabwe.</title>
        <authorList>
            <person name="van Rijswijck I.M.H."/>
            <person name="Derks M.F.L."/>
            <person name="Abee T."/>
            <person name="de Ridder D."/>
            <person name="Smid E.J."/>
        </authorList>
    </citation>
    <scope>NUCLEOTIDE SEQUENCE [LARGE SCALE GENOMIC DNA]</scope>
    <source>
        <strain evidence="3">65</strain>
    </source>
</reference>
<reference evidence="2" key="3">
    <citation type="submission" date="2017-01" db="EMBL/GenBank/DDBJ databases">
        <authorList>
            <person name="Mah S.A."/>
            <person name="Swanson W.J."/>
            <person name="Moy G.W."/>
            <person name="Vacquier V.D."/>
        </authorList>
    </citation>
    <scope>NUCLEOTIDE SEQUENCE [LARGE SCALE GENOMIC DNA]</scope>
    <source>
        <strain evidence="2">65</strain>
    </source>
</reference>